<proteinExistence type="predicted"/>
<keyword evidence="8" id="KW-1185">Reference proteome</keyword>
<dbReference type="InterPro" id="IPR050109">
    <property type="entry name" value="HTH-type_TetR-like_transc_reg"/>
</dbReference>
<dbReference type="InterPro" id="IPR009057">
    <property type="entry name" value="Homeodomain-like_sf"/>
</dbReference>
<gene>
    <name evidence="7" type="ORF">LG943_06200</name>
</gene>
<feature type="DNA-binding region" description="H-T-H motif" evidence="4">
    <location>
        <begin position="57"/>
        <end position="76"/>
    </location>
</feature>
<dbReference type="PRINTS" id="PR00455">
    <property type="entry name" value="HTHTETR"/>
</dbReference>
<keyword evidence="1" id="KW-0805">Transcription regulation</keyword>
<dbReference type="PANTHER" id="PTHR30055:SF234">
    <property type="entry name" value="HTH-TYPE TRANSCRIPTIONAL REGULATOR BETI"/>
    <property type="match status" value="1"/>
</dbReference>
<evidence type="ECO:0000313" key="8">
    <source>
        <dbReference type="Proteomes" id="UP001140076"/>
    </source>
</evidence>
<dbReference type="InterPro" id="IPR001647">
    <property type="entry name" value="HTH_TetR"/>
</dbReference>
<feature type="domain" description="HTH tetR-type" evidence="6">
    <location>
        <begin position="35"/>
        <end position="94"/>
    </location>
</feature>
<dbReference type="GO" id="GO:0000976">
    <property type="term" value="F:transcription cis-regulatory region binding"/>
    <property type="evidence" value="ECO:0007669"/>
    <property type="project" value="TreeGrafter"/>
</dbReference>
<keyword evidence="3" id="KW-0804">Transcription</keyword>
<reference evidence="7" key="1">
    <citation type="submission" date="2021-10" db="EMBL/GenBank/DDBJ databases">
        <title>Streptomonospora sp. nov., isolated from mangrove soil.</title>
        <authorList>
            <person name="Chen X."/>
            <person name="Ge X."/>
            <person name="Liu W."/>
        </authorList>
    </citation>
    <scope>NUCLEOTIDE SEQUENCE</scope>
    <source>
        <strain evidence="7">S1-112</strain>
    </source>
</reference>
<evidence type="ECO:0000313" key="7">
    <source>
        <dbReference type="EMBL" id="MDA0563920.1"/>
    </source>
</evidence>
<dbReference type="GO" id="GO:0003700">
    <property type="term" value="F:DNA-binding transcription factor activity"/>
    <property type="evidence" value="ECO:0007669"/>
    <property type="project" value="TreeGrafter"/>
</dbReference>
<organism evidence="7 8">
    <name type="scientific">Streptomonospora mangrovi</name>
    <dbReference type="NCBI Taxonomy" id="2883123"/>
    <lineage>
        <taxon>Bacteria</taxon>
        <taxon>Bacillati</taxon>
        <taxon>Actinomycetota</taxon>
        <taxon>Actinomycetes</taxon>
        <taxon>Streptosporangiales</taxon>
        <taxon>Nocardiopsidaceae</taxon>
        <taxon>Streptomonospora</taxon>
    </lineage>
</organism>
<feature type="compositionally biased region" description="Basic residues" evidence="5">
    <location>
        <begin position="25"/>
        <end position="35"/>
    </location>
</feature>
<evidence type="ECO:0000256" key="1">
    <source>
        <dbReference type="ARBA" id="ARBA00023015"/>
    </source>
</evidence>
<dbReference type="InterPro" id="IPR041669">
    <property type="entry name" value="TetR_C_15"/>
</dbReference>
<dbReference type="AlphaFoldDB" id="A0A9X3NIY2"/>
<feature type="region of interest" description="Disordered" evidence="5">
    <location>
        <begin position="1"/>
        <end position="35"/>
    </location>
</feature>
<dbReference type="RefSeq" id="WP_270071204.1">
    <property type="nucleotide sequence ID" value="NZ_JAJAQC010000007.1"/>
</dbReference>
<evidence type="ECO:0000256" key="2">
    <source>
        <dbReference type="ARBA" id="ARBA00023125"/>
    </source>
</evidence>
<protein>
    <submittedName>
        <fullName evidence="7">TetR/AcrR family transcriptional regulator</fullName>
    </submittedName>
</protein>
<comment type="caution">
    <text evidence="7">The sequence shown here is derived from an EMBL/GenBank/DDBJ whole genome shotgun (WGS) entry which is preliminary data.</text>
</comment>
<evidence type="ECO:0000259" key="6">
    <source>
        <dbReference type="PROSITE" id="PS50977"/>
    </source>
</evidence>
<dbReference type="Gene3D" id="1.10.357.10">
    <property type="entry name" value="Tetracycline Repressor, domain 2"/>
    <property type="match status" value="1"/>
</dbReference>
<evidence type="ECO:0000256" key="3">
    <source>
        <dbReference type="ARBA" id="ARBA00023163"/>
    </source>
</evidence>
<accession>A0A9X3NIY2</accession>
<evidence type="ECO:0000256" key="4">
    <source>
        <dbReference type="PROSITE-ProRule" id="PRU00335"/>
    </source>
</evidence>
<dbReference type="SUPFAM" id="SSF46689">
    <property type="entry name" value="Homeodomain-like"/>
    <property type="match status" value="1"/>
</dbReference>
<dbReference type="PANTHER" id="PTHR30055">
    <property type="entry name" value="HTH-TYPE TRANSCRIPTIONAL REGULATOR RUTR"/>
    <property type="match status" value="1"/>
</dbReference>
<dbReference type="Pfam" id="PF00440">
    <property type="entry name" value="TetR_N"/>
    <property type="match status" value="1"/>
</dbReference>
<name>A0A9X3NIY2_9ACTN</name>
<sequence length="217" mass="23183">MPAVSKPPNGATTRVSAGGGGPSAPRRRPRQQRSRHTVEVLLEAAAQVFDREGLGATTNRIAERAGYSIGTLYQYFPDKRAMLLALAERHLDEVERAATAALAGLRGAEPDPGRAVRTLVESVAAIHRERPGLHRVMYRFTPRSPEAVERLESTCGRVADALAAEFARCGRDHAEAERTAALVVHAADAHLHRIVLANPAEQARVAAALTAIAAPTA</sequence>
<dbReference type="PROSITE" id="PS50977">
    <property type="entry name" value="HTH_TETR_2"/>
    <property type="match status" value="1"/>
</dbReference>
<dbReference type="Proteomes" id="UP001140076">
    <property type="component" value="Unassembled WGS sequence"/>
</dbReference>
<evidence type="ECO:0000256" key="5">
    <source>
        <dbReference type="SAM" id="MobiDB-lite"/>
    </source>
</evidence>
<dbReference type="EMBL" id="JAJAQC010000007">
    <property type="protein sequence ID" value="MDA0563920.1"/>
    <property type="molecule type" value="Genomic_DNA"/>
</dbReference>
<dbReference type="Pfam" id="PF17918">
    <property type="entry name" value="TetR_C_15"/>
    <property type="match status" value="1"/>
</dbReference>
<keyword evidence="2 4" id="KW-0238">DNA-binding</keyword>